<dbReference type="InterPro" id="IPR026350">
    <property type="entry name" value="GxxExxY"/>
</dbReference>
<dbReference type="AlphaFoldDB" id="A0A1G2CG49"/>
<comment type="caution">
    <text evidence="7">The sequence shown here is derived from an EMBL/GenBank/DDBJ whole genome shotgun (WGS) entry which is preliminary data.</text>
</comment>
<comment type="similarity">
    <text evidence="1">Belongs to the TRAFAC class translation factor GTPase superfamily. Classic translation factor GTPase family. LepA subfamily.</text>
</comment>
<evidence type="ECO:0000256" key="1">
    <source>
        <dbReference type="ARBA" id="ARBA00005454"/>
    </source>
</evidence>
<dbReference type="Pfam" id="PF03144">
    <property type="entry name" value="GTP_EFTU_D2"/>
    <property type="match status" value="1"/>
</dbReference>
<dbReference type="GO" id="GO:0045727">
    <property type="term" value="P:positive regulation of translation"/>
    <property type="evidence" value="ECO:0007669"/>
    <property type="project" value="TreeGrafter"/>
</dbReference>
<keyword evidence="4" id="KW-0648">Protein biosynthesis</keyword>
<dbReference type="Pfam" id="PF13366">
    <property type="entry name" value="PDDEXK_3"/>
    <property type="match status" value="1"/>
</dbReference>
<dbReference type="Gene3D" id="2.40.30.10">
    <property type="entry name" value="Translation factors"/>
    <property type="match status" value="1"/>
</dbReference>
<dbReference type="InterPro" id="IPR038363">
    <property type="entry name" value="LepA_C_sf"/>
</dbReference>
<dbReference type="NCBIfam" id="TIGR04256">
    <property type="entry name" value="GxxExxY"/>
    <property type="match status" value="1"/>
</dbReference>
<dbReference type="GO" id="GO:0005525">
    <property type="term" value="F:GTP binding"/>
    <property type="evidence" value="ECO:0007669"/>
    <property type="project" value="UniProtKB-KW"/>
</dbReference>
<dbReference type="Gene3D" id="3.30.70.240">
    <property type="match status" value="1"/>
</dbReference>
<accession>A0A1G2CG49</accession>
<dbReference type="Gene3D" id="3.30.70.2570">
    <property type="entry name" value="Elongation factor 4, C-terminal domain"/>
    <property type="match status" value="1"/>
</dbReference>
<keyword evidence="2" id="KW-0547">Nucleotide-binding</keyword>
<dbReference type="GO" id="GO:0006412">
    <property type="term" value="P:translation"/>
    <property type="evidence" value="ECO:0007669"/>
    <property type="project" value="UniProtKB-KW"/>
</dbReference>
<dbReference type="InterPro" id="IPR000795">
    <property type="entry name" value="T_Tr_GTP-bd_dom"/>
</dbReference>
<dbReference type="PROSITE" id="PS00301">
    <property type="entry name" value="G_TR_1"/>
    <property type="match status" value="1"/>
</dbReference>
<dbReference type="PANTHER" id="PTHR43512:SF4">
    <property type="entry name" value="TRANSLATION FACTOR GUF1 HOMOLOG, CHLOROPLASTIC"/>
    <property type="match status" value="1"/>
</dbReference>
<evidence type="ECO:0000256" key="2">
    <source>
        <dbReference type="ARBA" id="ARBA00022741"/>
    </source>
</evidence>
<dbReference type="PANTHER" id="PTHR43512">
    <property type="entry name" value="TRANSLATION FACTOR GUF1-RELATED"/>
    <property type="match status" value="1"/>
</dbReference>
<dbReference type="FunFam" id="2.40.30.10:FF:000015">
    <property type="entry name" value="Translation factor GUF1, mitochondrial"/>
    <property type="match status" value="1"/>
</dbReference>
<dbReference type="Proteomes" id="UP000178348">
    <property type="component" value="Unassembled WGS sequence"/>
</dbReference>
<dbReference type="GO" id="GO:0003924">
    <property type="term" value="F:GTPase activity"/>
    <property type="evidence" value="ECO:0007669"/>
    <property type="project" value="InterPro"/>
</dbReference>
<gene>
    <name evidence="7" type="ORF">A2946_03400</name>
</gene>
<name>A0A1G2CG49_9BACT</name>
<protein>
    <recommendedName>
        <fullName evidence="6">Tr-type G domain-containing protein</fullName>
    </recommendedName>
</protein>
<dbReference type="Pfam" id="PF00009">
    <property type="entry name" value="GTP_EFTU"/>
    <property type="match status" value="2"/>
</dbReference>
<keyword evidence="3" id="KW-0378">Hydrolase</keyword>
<dbReference type="InterPro" id="IPR004161">
    <property type="entry name" value="EFTu-like_2"/>
</dbReference>
<dbReference type="SUPFAM" id="SSF52540">
    <property type="entry name" value="P-loop containing nucleoside triphosphate hydrolases"/>
    <property type="match status" value="1"/>
</dbReference>
<evidence type="ECO:0000256" key="3">
    <source>
        <dbReference type="ARBA" id="ARBA00022801"/>
    </source>
</evidence>
<keyword evidence="5" id="KW-0342">GTP-binding</keyword>
<dbReference type="PROSITE" id="PS51722">
    <property type="entry name" value="G_TR_2"/>
    <property type="match status" value="1"/>
</dbReference>
<evidence type="ECO:0000256" key="4">
    <source>
        <dbReference type="ARBA" id="ARBA00022917"/>
    </source>
</evidence>
<dbReference type="InterPro" id="IPR000640">
    <property type="entry name" value="EFG_V-like"/>
</dbReference>
<dbReference type="EMBL" id="MHLB01000065">
    <property type="protein sequence ID" value="OGZ00356.1"/>
    <property type="molecule type" value="Genomic_DNA"/>
</dbReference>
<dbReference type="PRINTS" id="PR00315">
    <property type="entry name" value="ELONGATNFCT"/>
</dbReference>
<evidence type="ECO:0000313" key="8">
    <source>
        <dbReference type="Proteomes" id="UP000178348"/>
    </source>
</evidence>
<feature type="domain" description="Tr-type G" evidence="6">
    <location>
        <begin position="3"/>
        <end position="377"/>
    </location>
</feature>
<sequence length="807" mass="90660">MREHIRNFVIIAHVDHGKSTLADRMLELTGTVDARHMKPQYLDQLDLERERGITIKMAPVRMHWRPSRGFARIGNTADERGLGAPPIDADNASGKLLYEELTYKIRRALFNVFNFLGPGHKELVYQNSLAVEFRKENILFEREKRIDVVYEGTKVGLYQPDFVVEGKVIVELKSLPFLGDPPKKQTRYYLKGSEYKLALLVNFGGKNLEIERIIYDSIRENPSSNPHKSANSYSIRENQRVDQRESAQVEYEFNLIDTPGHSDFQYEVSRALHAVEGAVLLVDVTKGIQAQTLANYRNAVKAGLTIIGAVNKIDLLESRIGADGKLIFADEKAQRCVQDLANLIRVQPEEIFQVSGKTGAGVIELLDAIVERVPPPGTADMPSRALIFDSLYDDHKGILAYVRVFSGEFRAGDEVSLAQGGTKFKIKEVGYFAPQHTPTDALRAGGTGYIATGFKEPKLVKIGDTIIRADIRRFSSQINADGIRENPRVNPRESAIAIPGYQEATPVVFISFYPDGKTKFDDLKRGFERLQLTDAALSFEPDSNEALGRGLKVGFLGQLHFEITASRLAREFNAAFITSFPSIAYRVGEKGTFRIVKDAHEFPASPDEVYQPMIKMEILFPAEYMSAVMGLKNLFYLDIQTIETIGDNSVVGARMPLSELIRDFDDQLKSGSAGYASFSYELDGEDKADVKKLEILVAEEVVPALTRIVANRDVEYEARKTVERLKELLDRQQFSQAIQARVDGRILARETIPAMKKALGDFGKNGGDRTRKMKLWKKQERGKERLESSARARVNLPVEVFREILKK</sequence>
<dbReference type="InterPro" id="IPR006297">
    <property type="entry name" value="EF-4"/>
</dbReference>
<proteinExistence type="inferred from homology"/>
<dbReference type="SUPFAM" id="SSF50447">
    <property type="entry name" value="Translation proteins"/>
    <property type="match status" value="1"/>
</dbReference>
<dbReference type="Pfam" id="PF00679">
    <property type="entry name" value="EFG_C"/>
    <property type="match status" value="1"/>
</dbReference>
<evidence type="ECO:0000259" key="6">
    <source>
        <dbReference type="PROSITE" id="PS51722"/>
    </source>
</evidence>
<organism evidence="7 8">
    <name type="scientific">Candidatus Liptonbacteria bacterium RIFCSPLOWO2_01_FULL_53_13</name>
    <dbReference type="NCBI Taxonomy" id="1798651"/>
    <lineage>
        <taxon>Bacteria</taxon>
        <taxon>Candidatus Liptoniibacteriota</taxon>
    </lineage>
</organism>
<dbReference type="GO" id="GO:0043022">
    <property type="term" value="F:ribosome binding"/>
    <property type="evidence" value="ECO:0007669"/>
    <property type="project" value="TreeGrafter"/>
</dbReference>
<dbReference type="Gene3D" id="3.30.70.870">
    <property type="entry name" value="Elongation Factor G (Translational Gtpase), domain 3"/>
    <property type="match status" value="1"/>
</dbReference>
<dbReference type="InterPro" id="IPR027417">
    <property type="entry name" value="P-loop_NTPase"/>
</dbReference>
<dbReference type="Pfam" id="PF06421">
    <property type="entry name" value="LepA_C"/>
    <property type="match status" value="1"/>
</dbReference>
<dbReference type="Gene3D" id="3.40.50.300">
    <property type="entry name" value="P-loop containing nucleotide triphosphate hydrolases"/>
    <property type="match status" value="2"/>
</dbReference>
<dbReference type="SUPFAM" id="SSF54980">
    <property type="entry name" value="EF-G C-terminal domain-like"/>
    <property type="match status" value="2"/>
</dbReference>
<dbReference type="InterPro" id="IPR035647">
    <property type="entry name" value="EFG_III/V"/>
</dbReference>
<dbReference type="InterPro" id="IPR013842">
    <property type="entry name" value="LepA_CTD"/>
</dbReference>
<dbReference type="InterPro" id="IPR009000">
    <property type="entry name" value="Transl_B-barrel_sf"/>
</dbReference>
<dbReference type="SMART" id="SM00838">
    <property type="entry name" value="EFG_C"/>
    <property type="match status" value="1"/>
</dbReference>
<reference evidence="7 8" key="1">
    <citation type="journal article" date="2016" name="Nat. Commun.">
        <title>Thousands of microbial genomes shed light on interconnected biogeochemical processes in an aquifer system.</title>
        <authorList>
            <person name="Anantharaman K."/>
            <person name="Brown C.T."/>
            <person name="Hug L.A."/>
            <person name="Sharon I."/>
            <person name="Castelle C.J."/>
            <person name="Probst A.J."/>
            <person name="Thomas B.C."/>
            <person name="Singh A."/>
            <person name="Wilkins M.J."/>
            <person name="Karaoz U."/>
            <person name="Brodie E.L."/>
            <person name="Williams K.H."/>
            <person name="Hubbard S.S."/>
            <person name="Banfield J.F."/>
        </authorList>
    </citation>
    <scope>NUCLEOTIDE SEQUENCE [LARGE SCALE GENOMIC DNA]</scope>
</reference>
<dbReference type="InterPro" id="IPR031157">
    <property type="entry name" value="G_TR_CS"/>
</dbReference>
<evidence type="ECO:0000256" key="5">
    <source>
        <dbReference type="ARBA" id="ARBA00023134"/>
    </source>
</evidence>
<evidence type="ECO:0000313" key="7">
    <source>
        <dbReference type="EMBL" id="OGZ00356.1"/>
    </source>
</evidence>